<dbReference type="STRING" id="1475481.GCA_000953855_02559"/>
<dbReference type="HOGENOM" id="CLU_104582_1_0_6"/>
<keyword evidence="2 5" id="KW-0812">Transmembrane</keyword>
<reference evidence="7" key="1">
    <citation type="submission" date="2015-03" db="EMBL/GenBank/DDBJ databases">
        <title>Draft genome sequence of Mizugakiibacter sediminis skMP5.</title>
        <authorList>
            <person name="Watanabe T."/>
            <person name="Kojima H."/>
            <person name="Fukui M."/>
        </authorList>
    </citation>
    <scope>NUCLEOTIDE SEQUENCE</scope>
    <source>
        <strain evidence="7">SkMP5</strain>
    </source>
</reference>
<evidence type="ECO:0000256" key="2">
    <source>
        <dbReference type="ARBA" id="ARBA00022692"/>
    </source>
</evidence>
<reference evidence="8" key="2">
    <citation type="submission" date="2015-08" db="EMBL/GenBank/DDBJ databases">
        <title>Complete DNA Sequence of Pseudomonas syringae pv. actinidiae, the Causal Agent of Kiwifruit Canker Disease.</title>
        <authorList>
            <person name="Rikkerink E.H.A."/>
            <person name="Fineran P.C."/>
        </authorList>
    </citation>
    <scope>NUCLEOTIDE SEQUENCE</scope>
    <source>
        <strain evidence="8">SkMP5</strain>
    </source>
</reference>
<dbReference type="EMBL" id="DF952381">
    <property type="protein sequence ID" value="GAN45572.1"/>
    <property type="molecule type" value="Genomic_DNA"/>
</dbReference>
<feature type="transmembrane region" description="Helical" evidence="5">
    <location>
        <begin position="102"/>
        <end position="120"/>
    </location>
</feature>
<dbReference type="AlphaFoldDB" id="A0A0K8QRC4"/>
<comment type="subcellular location">
    <subcellularLocation>
        <location evidence="1">Membrane</location>
        <topology evidence="1">Multi-pass membrane protein</topology>
    </subcellularLocation>
</comment>
<dbReference type="Proteomes" id="UP000253740">
    <property type="component" value="Unassembled WGS sequence"/>
</dbReference>
<keyword evidence="3 5" id="KW-1133">Transmembrane helix</keyword>
<feature type="transmembrane region" description="Helical" evidence="5">
    <location>
        <begin position="127"/>
        <end position="144"/>
    </location>
</feature>
<keyword evidence="4 5" id="KW-0472">Membrane</keyword>
<dbReference type="GO" id="GO:0016020">
    <property type="term" value="C:membrane"/>
    <property type="evidence" value="ECO:0007669"/>
    <property type="project" value="UniProtKB-SubCell"/>
</dbReference>
<keyword evidence="9" id="KW-1185">Reference proteome</keyword>
<feature type="transmembrane region" description="Helical" evidence="5">
    <location>
        <begin position="40"/>
        <end position="59"/>
    </location>
</feature>
<evidence type="ECO:0000259" key="6">
    <source>
        <dbReference type="Pfam" id="PF07298"/>
    </source>
</evidence>
<accession>A0A0K8QRC4</accession>
<dbReference type="Pfam" id="PF07298">
    <property type="entry name" value="NnrU"/>
    <property type="match status" value="1"/>
</dbReference>
<evidence type="ECO:0000313" key="8">
    <source>
        <dbReference type="EMBL" id="GAP67196.1"/>
    </source>
</evidence>
<feature type="transmembrane region" description="Helical" evidence="5">
    <location>
        <begin position="71"/>
        <end position="90"/>
    </location>
</feature>
<dbReference type="OrthoDB" id="5293641at2"/>
<proteinExistence type="predicted"/>
<gene>
    <name evidence="7" type="ORF">MBSD_2121</name>
    <name evidence="8" type="ORF">MBSD_n2512</name>
</gene>
<feature type="domain" description="NnrU" evidence="6">
    <location>
        <begin position="3"/>
        <end position="190"/>
    </location>
</feature>
<evidence type="ECO:0000256" key="5">
    <source>
        <dbReference type="SAM" id="Phobius"/>
    </source>
</evidence>
<evidence type="ECO:0000313" key="9">
    <source>
        <dbReference type="Proteomes" id="UP000253740"/>
    </source>
</evidence>
<name>A0A0K8QRC4_9GAMM</name>
<evidence type="ECO:0000256" key="4">
    <source>
        <dbReference type="ARBA" id="ARBA00023136"/>
    </source>
</evidence>
<dbReference type="EMBL" id="DF970247">
    <property type="protein sequence ID" value="GAP67196.1"/>
    <property type="molecule type" value="Genomic_DNA"/>
</dbReference>
<evidence type="ECO:0000256" key="3">
    <source>
        <dbReference type="ARBA" id="ARBA00022989"/>
    </source>
</evidence>
<sequence length="192" mass="20868">MAMLILGLAIFLGAHSLRMYAEGWRTRMLARLGARGWKALYSVVSIVGFVLIVWGFGEARQQPVPLYAPPAWARHVNALFTLAALVLFFAARGPANHFRAKLGHPMLAGTALWALGHLLTNGSLHDVLLFGAFLLWAAGDYAMWRRRDRIAGTTYPAGTLAGDLGALVIGAAAWAAFAFWLHARWIGVSPFG</sequence>
<evidence type="ECO:0000313" key="7">
    <source>
        <dbReference type="EMBL" id="GAN45572.1"/>
    </source>
</evidence>
<dbReference type="RefSeq" id="WP_062537748.1">
    <property type="nucleotide sequence ID" value="NZ_DF970247.1"/>
</dbReference>
<evidence type="ECO:0000256" key="1">
    <source>
        <dbReference type="ARBA" id="ARBA00004141"/>
    </source>
</evidence>
<dbReference type="InterPro" id="IPR009915">
    <property type="entry name" value="NnrU_dom"/>
</dbReference>
<organism evidence="8">
    <name type="scientific">Mizugakiibacter sediminis</name>
    <dbReference type="NCBI Taxonomy" id="1475481"/>
    <lineage>
        <taxon>Bacteria</taxon>
        <taxon>Pseudomonadati</taxon>
        <taxon>Pseudomonadota</taxon>
        <taxon>Gammaproteobacteria</taxon>
        <taxon>Lysobacterales</taxon>
        <taxon>Rhodanobacteraceae</taxon>
        <taxon>Mizugakiibacter</taxon>
    </lineage>
</organism>
<feature type="transmembrane region" description="Helical" evidence="5">
    <location>
        <begin position="164"/>
        <end position="183"/>
    </location>
</feature>
<protein>
    <submittedName>
        <fullName evidence="8">NnrU family protein</fullName>
    </submittedName>
</protein>